<comment type="similarity">
    <text evidence="1 6">Belongs to the DNA photolyase class-1 family.</text>
</comment>
<sequence>MSNLVWFRNDLRVTDNHSLKAACDKEGDVIAVYCFDPAFYKESDFGFDLDFKLPFTKTGKYRAQFILEALENLKVDLEEHGIPLLIYHNAPAVVFPDLIKEHQIKKIFLQKEWTCDELQQEEKLGEALEQAGLKDQVKGHRVYDQFLFHPDDVPFESFNQIPRVFTEFRKKCEKQSEIRDLVNIDDYKQELPKVEQTDLPSLKDLGLEEFEKDHRSAFPWKGGATAAWERLDHYFWETKKLQYYKKTRNGLIGTDYSSKFSAWLAIGSISAREIYWEVKHFEKEVKKNQDTYWLIFELIWRDFFKYVSLKHESDIFQLGGILKKDYEWKSSERELDKWINGETHERFVNANMKELAATGFMSNRGRQNVASYWSMHKEQDWRIGAAYFEHILIDYDVHSNYGNWMYNSGVGNDPRNRTFNIKSQADRYDSDGKYQNLWLQEELF</sequence>
<dbReference type="InterPro" id="IPR014133">
    <property type="entry name" value="Cry_DASH"/>
</dbReference>
<evidence type="ECO:0000256" key="5">
    <source>
        <dbReference type="ARBA" id="ARBA00022991"/>
    </source>
</evidence>
<dbReference type="Pfam" id="PF00875">
    <property type="entry name" value="DNA_photolyase"/>
    <property type="match status" value="1"/>
</dbReference>
<dbReference type="SUPFAM" id="SSF48173">
    <property type="entry name" value="Cryptochrome/photolyase FAD-binding domain"/>
    <property type="match status" value="1"/>
</dbReference>
<dbReference type="SUPFAM" id="SSF52425">
    <property type="entry name" value="Cryptochrome/photolyase, N-terminal domain"/>
    <property type="match status" value="1"/>
</dbReference>
<evidence type="ECO:0000256" key="4">
    <source>
        <dbReference type="ARBA" id="ARBA00022827"/>
    </source>
</evidence>
<dbReference type="PROSITE" id="PS51645">
    <property type="entry name" value="PHR_CRY_ALPHA_BETA"/>
    <property type="match status" value="1"/>
</dbReference>
<comment type="cofactor">
    <cofactor evidence="6">
        <name>FAD</name>
        <dbReference type="ChEBI" id="CHEBI:57692"/>
    </cofactor>
    <text evidence="6">Binds 1 FAD per subunit.</text>
</comment>
<keyword evidence="9" id="KW-1185">Reference proteome</keyword>
<keyword evidence="4 6" id="KW-0274">FAD</keyword>
<keyword evidence="3 6" id="KW-0285">Flavoprotein</keyword>
<comment type="function">
    <text evidence="6">May have a photoreceptor function.</text>
</comment>
<dbReference type="InterPro" id="IPR006050">
    <property type="entry name" value="DNA_photolyase_N"/>
</dbReference>
<dbReference type="InterPro" id="IPR036134">
    <property type="entry name" value="Crypto/Photolyase_FAD-like_sf"/>
</dbReference>
<dbReference type="InterPro" id="IPR036155">
    <property type="entry name" value="Crypto/Photolyase_N_sf"/>
</dbReference>
<dbReference type="Gene3D" id="3.40.50.620">
    <property type="entry name" value="HUPs"/>
    <property type="match status" value="1"/>
</dbReference>
<dbReference type="Gene3D" id="1.25.40.80">
    <property type="match status" value="1"/>
</dbReference>
<evidence type="ECO:0000256" key="3">
    <source>
        <dbReference type="ARBA" id="ARBA00022630"/>
    </source>
</evidence>
<dbReference type="Pfam" id="PF03441">
    <property type="entry name" value="FAD_binding_7"/>
    <property type="match status" value="1"/>
</dbReference>
<name>A0ABX5PYQ5_9FLAO</name>
<dbReference type="InterPro" id="IPR014729">
    <property type="entry name" value="Rossmann-like_a/b/a_fold"/>
</dbReference>
<proteinExistence type="inferred from homology"/>
<gene>
    <name evidence="8" type="ORF">LX97_01653</name>
</gene>
<feature type="domain" description="Photolyase/cryptochrome alpha/beta" evidence="7">
    <location>
        <begin position="1"/>
        <end position="145"/>
    </location>
</feature>
<dbReference type="RefSeq" id="WP_015362851.1">
    <property type="nucleotide sequence ID" value="NZ_QKZR01000002.1"/>
</dbReference>
<keyword evidence="5 6" id="KW-0157">Chromophore</keyword>
<evidence type="ECO:0000256" key="6">
    <source>
        <dbReference type="RuleBase" id="RU367151"/>
    </source>
</evidence>
<accession>A0ABX5PYQ5</accession>
<reference evidence="8 9" key="1">
    <citation type="submission" date="2018-06" db="EMBL/GenBank/DDBJ databases">
        <title>Genomic Encyclopedia of Archaeal and Bacterial Type Strains, Phase II (KMG-II): from individual species to whole genera.</title>
        <authorList>
            <person name="Goeker M."/>
        </authorList>
    </citation>
    <scope>NUCLEOTIDE SEQUENCE [LARGE SCALE GENOMIC DNA]</scope>
    <source>
        <strain evidence="8 9">DSM 17205</strain>
    </source>
</reference>
<dbReference type="EMBL" id="QKZR01000002">
    <property type="protein sequence ID" value="PZX40880.1"/>
    <property type="molecule type" value="Genomic_DNA"/>
</dbReference>
<evidence type="ECO:0000313" key="9">
    <source>
        <dbReference type="Proteomes" id="UP000248584"/>
    </source>
</evidence>
<evidence type="ECO:0000313" key="8">
    <source>
        <dbReference type="EMBL" id="PZX40880.1"/>
    </source>
</evidence>
<protein>
    <recommendedName>
        <fullName evidence="2 6">Cryptochrome DASH</fullName>
    </recommendedName>
</protein>
<dbReference type="PANTHER" id="PTHR11455">
    <property type="entry name" value="CRYPTOCHROME"/>
    <property type="match status" value="1"/>
</dbReference>
<dbReference type="PANTHER" id="PTHR11455:SF22">
    <property type="entry name" value="CRYPTOCHROME DASH"/>
    <property type="match status" value="1"/>
</dbReference>
<organism evidence="8 9">
    <name type="scientific">Nonlabens dokdonensis</name>
    <dbReference type="NCBI Taxonomy" id="328515"/>
    <lineage>
        <taxon>Bacteria</taxon>
        <taxon>Pseudomonadati</taxon>
        <taxon>Bacteroidota</taxon>
        <taxon>Flavobacteriia</taxon>
        <taxon>Flavobacteriales</taxon>
        <taxon>Flavobacteriaceae</taxon>
        <taxon>Nonlabens</taxon>
    </lineage>
</organism>
<comment type="cofactor">
    <cofactor evidence="6">
        <name>(6R)-5,10-methylene-5,6,7,8-tetrahydrofolate</name>
        <dbReference type="ChEBI" id="CHEBI:15636"/>
    </cofactor>
    <text evidence="6">Binds 1 5,10-methenyltetrahydrofolate (MTHF) per subunit.</text>
</comment>
<dbReference type="NCBIfam" id="TIGR02765">
    <property type="entry name" value="crypto_DASH"/>
    <property type="match status" value="1"/>
</dbReference>
<evidence type="ECO:0000256" key="1">
    <source>
        <dbReference type="ARBA" id="ARBA00005862"/>
    </source>
</evidence>
<dbReference type="Proteomes" id="UP000248584">
    <property type="component" value="Unassembled WGS sequence"/>
</dbReference>
<evidence type="ECO:0000259" key="7">
    <source>
        <dbReference type="PROSITE" id="PS51645"/>
    </source>
</evidence>
<evidence type="ECO:0000256" key="2">
    <source>
        <dbReference type="ARBA" id="ARBA00017881"/>
    </source>
</evidence>
<dbReference type="InterPro" id="IPR005101">
    <property type="entry name" value="Cryptochr/Photolyase_FAD-bd"/>
</dbReference>
<dbReference type="Gene3D" id="1.10.579.10">
    <property type="entry name" value="DNA Cyclobutane Dipyrimidine Photolyase, subunit A, domain 3"/>
    <property type="match status" value="1"/>
</dbReference>
<dbReference type="InterPro" id="IPR002081">
    <property type="entry name" value="Cryptochrome/DNA_photolyase_1"/>
</dbReference>
<comment type="caution">
    <text evidence="8">The sequence shown here is derived from an EMBL/GenBank/DDBJ whole genome shotgun (WGS) entry which is preliminary data.</text>
</comment>